<dbReference type="KEGG" id="csol:105367601"/>
<evidence type="ECO:0000313" key="6">
    <source>
        <dbReference type="Proteomes" id="UP000695007"/>
    </source>
</evidence>
<dbReference type="GO" id="GO:0005759">
    <property type="term" value="C:mitochondrial matrix"/>
    <property type="evidence" value="ECO:0007669"/>
    <property type="project" value="UniProtKB-ARBA"/>
</dbReference>
<dbReference type="PROSITE" id="PS00301">
    <property type="entry name" value="G_TR_1"/>
    <property type="match status" value="1"/>
</dbReference>
<dbReference type="PANTHER" id="PTHR43261">
    <property type="entry name" value="TRANSLATION ELONGATION FACTOR G-RELATED"/>
    <property type="match status" value="1"/>
</dbReference>
<protein>
    <submittedName>
        <fullName evidence="7">Ribosome-releasing factor 2, mitochondrial</fullName>
    </submittedName>
</protein>
<dbReference type="SUPFAM" id="SSF52540">
    <property type="entry name" value="P-loop containing nucleoside triphosphate hydrolases"/>
    <property type="match status" value="1"/>
</dbReference>
<dbReference type="GO" id="GO:0032543">
    <property type="term" value="P:mitochondrial translation"/>
    <property type="evidence" value="ECO:0007669"/>
    <property type="project" value="TreeGrafter"/>
</dbReference>
<organism evidence="6 7">
    <name type="scientific">Ceratosolen solmsi marchali</name>
    <dbReference type="NCBI Taxonomy" id="326594"/>
    <lineage>
        <taxon>Eukaryota</taxon>
        <taxon>Metazoa</taxon>
        <taxon>Ecdysozoa</taxon>
        <taxon>Arthropoda</taxon>
        <taxon>Hexapoda</taxon>
        <taxon>Insecta</taxon>
        <taxon>Pterygota</taxon>
        <taxon>Neoptera</taxon>
        <taxon>Endopterygota</taxon>
        <taxon>Hymenoptera</taxon>
        <taxon>Apocrita</taxon>
        <taxon>Proctotrupomorpha</taxon>
        <taxon>Chalcidoidea</taxon>
        <taxon>Agaonidae</taxon>
        <taxon>Agaoninae</taxon>
        <taxon>Ceratosolen</taxon>
    </lineage>
</organism>
<dbReference type="InterPro" id="IPR000795">
    <property type="entry name" value="T_Tr_GTP-bd_dom"/>
</dbReference>
<dbReference type="PROSITE" id="PS51722">
    <property type="entry name" value="G_TR_2"/>
    <property type="match status" value="1"/>
</dbReference>
<dbReference type="RefSeq" id="XP_011504671.1">
    <property type="nucleotide sequence ID" value="XM_011506369.1"/>
</dbReference>
<dbReference type="InterPro" id="IPR035649">
    <property type="entry name" value="EFG_V"/>
</dbReference>
<dbReference type="InterPro" id="IPR035647">
    <property type="entry name" value="EFG_III/V"/>
</dbReference>
<dbReference type="GeneID" id="105367601"/>
<keyword evidence="3" id="KW-0496">Mitochondrion</keyword>
<evidence type="ECO:0000256" key="1">
    <source>
        <dbReference type="ARBA" id="ARBA00022741"/>
    </source>
</evidence>
<dbReference type="Proteomes" id="UP000695007">
    <property type="component" value="Unplaced"/>
</dbReference>
<dbReference type="CDD" id="cd03713">
    <property type="entry name" value="EFG_mtEFG_C"/>
    <property type="match status" value="1"/>
</dbReference>
<sequence length="726" mass="82251">MLSIIIQYNYKEENEKCDIEKIRNIGILAHIDAGKTTTTERMLYYSGTVKQMGEVHDGNTVTDYMDQERQRGITICSAAVSFNWKTFRFNLLDTPGHIDFTMAVEQPLTVVDGVIIILDGSAGVEAQTSTVWRQADRYNIPRIVYVNKMDKANANFEMCLKSLEAKLNVTIFPVHIPFTNEKGFAGIIDLITLEKYVFDSKTQGKTITKLHLSENQNPDLLQKALEKRRNLIDKLSDFDNNLANIIIEQESLDNISSQILVDSLRKATILRKGVPVLLGSSYKNIGVQNLMNGVVLYLPNPIINKSRSLYKCFNDELLAKVFKIIHDKQKGPIYFFRVYSGTLKRKQSIYNIQKEKMENCIKLYNVYADNYEETLEITSGNIGALTGFKITEIGNLLTSSVISVNNAKENMVKNFYNNEEIEKLFSVKRNIPDPVFFCSIEAPSNMYMPALEIALQELTKEDPSLRVTHNSETDQIIMSGMGELHIEIIKERIHSEYKINADIGELQIAYKETITNSIEDTYILNHEINLVKQEVLVGLSLIPNHYSNNKLLLNHSKENEKNTSILNITLINLVKKGILSALMRGPKLGYPVLNTGVKLNQLQVRKGTSNSVVIAAVAQGVKKLMQKSDCILLEPIMNVEIIALNEMSLKIKADLFKRRAEIKGTEIKNNIKIIHCSIPLAELLGYSNQLRKITSGTATFSMEFSHYQEMNLIEEENAIRKITGMR</sequence>
<dbReference type="PRINTS" id="PR00315">
    <property type="entry name" value="ELONGATNFCT"/>
</dbReference>
<dbReference type="SUPFAM" id="SSF50447">
    <property type="entry name" value="Translation proteins"/>
    <property type="match status" value="1"/>
</dbReference>
<dbReference type="InterPro" id="IPR041095">
    <property type="entry name" value="EFG_II"/>
</dbReference>
<dbReference type="Gene3D" id="3.30.70.240">
    <property type="match status" value="1"/>
</dbReference>
<gene>
    <name evidence="7" type="primary">LOC105367601</name>
</gene>
<evidence type="ECO:0000313" key="7">
    <source>
        <dbReference type="RefSeq" id="XP_011504671.1"/>
    </source>
</evidence>
<proteinExistence type="predicted"/>
<evidence type="ECO:0000256" key="2">
    <source>
        <dbReference type="ARBA" id="ARBA00022917"/>
    </source>
</evidence>
<dbReference type="GO" id="GO:0003924">
    <property type="term" value="F:GTPase activity"/>
    <property type="evidence" value="ECO:0007669"/>
    <property type="project" value="InterPro"/>
</dbReference>
<dbReference type="CTD" id="42670"/>
<dbReference type="GO" id="GO:0032790">
    <property type="term" value="P:ribosome disassembly"/>
    <property type="evidence" value="ECO:0007669"/>
    <property type="project" value="TreeGrafter"/>
</dbReference>
<dbReference type="InterPro" id="IPR005225">
    <property type="entry name" value="Small_GTP-bd"/>
</dbReference>
<dbReference type="InterPro" id="IPR014721">
    <property type="entry name" value="Ribsml_uS5_D2-typ_fold_subgr"/>
</dbReference>
<dbReference type="FunFam" id="3.40.50.300:FF:000514">
    <property type="entry name" value="Ribosome-releasing factor 2, mitochondrial"/>
    <property type="match status" value="1"/>
</dbReference>
<dbReference type="GO" id="GO:0005525">
    <property type="term" value="F:GTP binding"/>
    <property type="evidence" value="ECO:0007669"/>
    <property type="project" value="UniProtKB-KW"/>
</dbReference>
<evidence type="ECO:0000259" key="5">
    <source>
        <dbReference type="PROSITE" id="PS51722"/>
    </source>
</evidence>
<dbReference type="InterPro" id="IPR053905">
    <property type="entry name" value="EF-G-like_DII"/>
</dbReference>
<dbReference type="InterPro" id="IPR000640">
    <property type="entry name" value="EFG_V-like"/>
</dbReference>
<dbReference type="NCBIfam" id="TIGR00231">
    <property type="entry name" value="small_GTP"/>
    <property type="match status" value="1"/>
</dbReference>
<dbReference type="Pfam" id="PF14492">
    <property type="entry name" value="EFG_III"/>
    <property type="match status" value="1"/>
</dbReference>
<reference evidence="7" key="1">
    <citation type="submission" date="2025-08" db="UniProtKB">
        <authorList>
            <consortium name="RefSeq"/>
        </authorList>
    </citation>
    <scope>IDENTIFICATION</scope>
</reference>
<dbReference type="Gene3D" id="3.30.230.10">
    <property type="match status" value="1"/>
</dbReference>
<dbReference type="InterPro" id="IPR027417">
    <property type="entry name" value="P-loop_NTPase"/>
</dbReference>
<keyword evidence="6" id="KW-1185">Reference proteome</keyword>
<keyword evidence="1" id="KW-0547">Nucleotide-binding</keyword>
<dbReference type="InterPro" id="IPR005517">
    <property type="entry name" value="Transl_elong_EFG/EF2_IV"/>
</dbReference>
<dbReference type="Pfam" id="PF00679">
    <property type="entry name" value="EFG_C"/>
    <property type="match status" value="1"/>
</dbReference>
<name>A0AAJ7E1R9_9HYME</name>
<dbReference type="FunFam" id="3.30.70.240:FF:000001">
    <property type="entry name" value="Elongation factor G"/>
    <property type="match status" value="1"/>
</dbReference>
<dbReference type="AlphaFoldDB" id="A0AAJ7E1R9"/>
<dbReference type="SMART" id="SM00889">
    <property type="entry name" value="EFG_IV"/>
    <property type="match status" value="1"/>
</dbReference>
<dbReference type="SUPFAM" id="SSF54980">
    <property type="entry name" value="EF-G C-terminal domain-like"/>
    <property type="match status" value="2"/>
</dbReference>
<dbReference type="Gene3D" id="2.40.30.10">
    <property type="entry name" value="Translation factors"/>
    <property type="match status" value="1"/>
</dbReference>
<dbReference type="Pfam" id="PF03764">
    <property type="entry name" value="EFG_IV"/>
    <property type="match status" value="1"/>
</dbReference>
<dbReference type="SMART" id="SM00838">
    <property type="entry name" value="EFG_C"/>
    <property type="match status" value="1"/>
</dbReference>
<dbReference type="Gene3D" id="3.30.70.870">
    <property type="entry name" value="Elongation Factor G (Translational Gtpase), domain 3"/>
    <property type="match status" value="1"/>
</dbReference>
<evidence type="ECO:0000256" key="4">
    <source>
        <dbReference type="ARBA" id="ARBA00023134"/>
    </source>
</evidence>
<keyword evidence="4" id="KW-0342">GTP-binding</keyword>
<dbReference type="InterPro" id="IPR009000">
    <property type="entry name" value="Transl_B-barrel_sf"/>
</dbReference>
<dbReference type="Pfam" id="PF22042">
    <property type="entry name" value="EF-G_D2"/>
    <property type="match status" value="1"/>
</dbReference>
<accession>A0AAJ7E1R9</accession>
<evidence type="ECO:0000256" key="3">
    <source>
        <dbReference type="ARBA" id="ARBA00023128"/>
    </source>
</evidence>
<dbReference type="Gene3D" id="3.40.50.300">
    <property type="entry name" value="P-loop containing nucleotide triphosphate hydrolases"/>
    <property type="match status" value="1"/>
</dbReference>
<dbReference type="PANTHER" id="PTHR43261:SF1">
    <property type="entry name" value="RIBOSOME-RELEASING FACTOR 2, MITOCHONDRIAL"/>
    <property type="match status" value="1"/>
</dbReference>
<dbReference type="CDD" id="cd16262">
    <property type="entry name" value="EFG_III"/>
    <property type="match status" value="1"/>
</dbReference>
<dbReference type="InterPro" id="IPR020568">
    <property type="entry name" value="Ribosomal_Su5_D2-typ_SF"/>
</dbReference>
<dbReference type="SUPFAM" id="SSF54211">
    <property type="entry name" value="Ribosomal protein S5 domain 2-like"/>
    <property type="match status" value="1"/>
</dbReference>
<feature type="domain" description="Tr-type G" evidence="5">
    <location>
        <begin position="20"/>
        <end position="302"/>
    </location>
</feature>
<dbReference type="InterPro" id="IPR031157">
    <property type="entry name" value="G_TR_CS"/>
</dbReference>
<dbReference type="Pfam" id="PF00009">
    <property type="entry name" value="GTP_EFTU"/>
    <property type="match status" value="1"/>
</dbReference>
<keyword evidence="2" id="KW-0648">Protein biosynthesis</keyword>
<dbReference type="InterPro" id="IPR009022">
    <property type="entry name" value="EFG_III"/>
</dbReference>